<dbReference type="InterPro" id="IPR026350">
    <property type="entry name" value="GxxExxY"/>
</dbReference>
<comment type="caution">
    <text evidence="1">The sequence shown here is derived from an EMBL/GenBank/DDBJ whole genome shotgun (WGS) entry which is preliminary data.</text>
</comment>
<dbReference type="AlphaFoldDB" id="I3INH0"/>
<accession>I3INH0</accession>
<dbReference type="NCBIfam" id="TIGR04256">
    <property type="entry name" value="GxxExxY"/>
    <property type="match status" value="1"/>
</dbReference>
<keyword evidence="2" id="KW-1185">Reference proteome</keyword>
<dbReference type="Proteomes" id="UP000002985">
    <property type="component" value="Unassembled WGS sequence"/>
</dbReference>
<evidence type="ECO:0000313" key="1">
    <source>
        <dbReference type="EMBL" id="GAB63265.1"/>
    </source>
</evidence>
<dbReference type="STRING" id="247490.KSU1_C1669"/>
<dbReference type="eggNOG" id="COG0614">
    <property type="taxonomic scope" value="Bacteria"/>
</dbReference>
<evidence type="ECO:0000313" key="2">
    <source>
        <dbReference type="Proteomes" id="UP000002985"/>
    </source>
</evidence>
<dbReference type="OrthoDB" id="9798792at2"/>
<reference evidence="1 2" key="1">
    <citation type="journal article" date="2012" name="FEBS Lett.">
        <title>Anammox organism KSU-1 expresses a NirK-type copper-containing nitrite reductase instead of a NirS-type with cytochrome cd1.</title>
        <authorList>
            <person name="Hira D."/>
            <person name="Toh H."/>
            <person name="Migita C.T."/>
            <person name="Okubo H."/>
            <person name="Nishiyama T."/>
            <person name="Hattori M."/>
            <person name="Furukawa K."/>
            <person name="Fujii T."/>
        </authorList>
    </citation>
    <scope>NUCLEOTIDE SEQUENCE [LARGE SCALE GENOMIC DNA]</scope>
</reference>
<sequence length="116" mass="13544">MTHAIIGAAMEVHNFIGPGHLEAVYQECLEIEFELRNIPFIPQPRLEIFYKNQKLKKFYIPDFIAYNEIAVEIKAEKILTKVDEAQLINSLIISRHNTGLLLNFGEETLHYRRFVN</sequence>
<dbReference type="Pfam" id="PF13366">
    <property type="entry name" value="PDDEXK_3"/>
    <property type="match status" value="1"/>
</dbReference>
<organism evidence="1 2">
    <name type="scientific">Candidatus Jettenia caeni</name>
    <dbReference type="NCBI Taxonomy" id="247490"/>
    <lineage>
        <taxon>Bacteria</taxon>
        <taxon>Pseudomonadati</taxon>
        <taxon>Planctomycetota</taxon>
        <taxon>Candidatus Brocadiia</taxon>
        <taxon>Candidatus Brocadiales</taxon>
        <taxon>Candidatus Brocadiaceae</taxon>
        <taxon>Candidatus Jettenia</taxon>
    </lineage>
</organism>
<evidence type="ECO:0008006" key="3">
    <source>
        <dbReference type="Google" id="ProtNLM"/>
    </source>
</evidence>
<dbReference type="EMBL" id="BAFH01000003">
    <property type="protein sequence ID" value="GAB63265.1"/>
    <property type="molecule type" value="Genomic_DNA"/>
</dbReference>
<name>I3INH0_9BACT</name>
<gene>
    <name evidence="1" type="ORF">KSU1_C1669</name>
</gene>
<proteinExistence type="predicted"/>
<protein>
    <recommendedName>
        <fullName evidence="3">GTP-binding signal recognition particle</fullName>
    </recommendedName>
</protein>